<gene>
    <name evidence="2" type="ORF">EYF80_048016</name>
</gene>
<proteinExistence type="predicted"/>
<comment type="caution">
    <text evidence="2">The sequence shown here is derived from an EMBL/GenBank/DDBJ whole genome shotgun (WGS) entry which is preliminary data.</text>
</comment>
<feature type="compositionally biased region" description="Basic and acidic residues" evidence="1">
    <location>
        <begin position="1"/>
        <end position="11"/>
    </location>
</feature>
<dbReference type="Proteomes" id="UP000314294">
    <property type="component" value="Unassembled WGS sequence"/>
</dbReference>
<keyword evidence="3" id="KW-1185">Reference proteome</keyword>
<accession>A0A4Z2FLK8</accession>
<reference evidence="2 3" key="1">
    <citation type="submission" date="2019-03" db="EMBL/GenBank/DDBJ databases">
        <title>First draft genome of Liparis tanakae, snailfish: a comprehensive survey of snailfish specific genes.</title>
        <authorList>
            <person name="Kim W."/>
            <person name="Song I."/>
            <person name="Jeong J.-H."/>
            <person name="Kim D."/>
            <person name="Kim S."/>
            <person name="Ryu S."/>
            <person name="Song J.Y."/>
            <person name="Lee S.K."/>
        </authorList>
    </citation>
    <scope>NUCLEOTIDE SEQUENCE [LARGE SCALE GENOMIC DNA]</scope>
    <source>
        <tissue evidence="2">Muscle</tissue>
    </source>
</reference>
<dbReference type="AlphaFoldDB" id="A0A4Z2FLK8"/>
<name>A0A4Z2FLK8_9TELE</name>
<protein>
    <submittedName>
        <fullName evidence="2">Uncharacterized protein</fullName>
    </submittedName>
</protein>
<feature type="region of interest" description="Disordered" evidence="1">
    <location>
        <begin position="1"/>
        <end position="41"/>
    </location>
</feature>
<dbReference type="EMBL" id="SRLO01001079">
    <property type="protein sequence ID" value="TNN41805.1"/>
    <property type="molecule type" value="Genomic_DNA"/>
</dbReference>
<evidence type="ECO:0000256" key="1">
    <source>
        <dbReference type="SAM" id="MobiDB-lite"/>
    </source>
</evidence>
<evidence type="ECO:0000313" key="2">
    <source>
        <dbReference type="EMBL" id="TNN41805.1"/>
    </source>
</evidence>
<sequence>MAVLTDEERRLKTTQSADNEKFLQPGVVDNGVQERSDLPTHPVHQPEYTTFVFTSQSCWTELYFHHLTLNLQLLRGVGV</sequence>
<evidence type="ECO:0000313" key="3">
    <source>
        <dbReference type="Proteomes" id="UP000314294"/>
    </source>
</evidence>
<organism evidence="2 3">
    <name type="scientific">Liparis tanakae</name>
    <name type="common">Tanaka's snailfish</name>
    <dbReference type="NCBI Taxonomy" id="230148"/>
    <lineage>
        <taxon>Eukaryota</taxon>
        <taxon>Metazoa</taxon>
        <taxon>Chordata</taxon>
        <taxon>Craniata</taxon>
        <taxon>Vertebrata</taxon>
        <taxon>Euteleostomi</taxon>
        <taxon>Actinopterygii</taxon>
        <taxon>Neopterygii</taxon>
        <taxon>Teleostei</taxon>
        <taxon>Neoteleostei</taxon>
        <taxon>Acanthomorphata</taxon>
        <taxon>Eupercaria</taxon>
        <taxon>Perciformes</taxon>
        <taxon>Cottioidei</taxon>
        <taxon>Cottales</taxon>
        <taxon>Liparidae</taxon>
        <taxon>Liparis</taxon>
    </lineage>
</organism>